<evidence type="ECO:0000313" key="6">
    <source>
        <dbReference type="EnsemblProtists" id="EOD11313"/>
    </source>
</evidence>
<dbReference type="Gene3D" id="3.40.850.10">
    <property type="entry name" value="Kinesin motor domain"/>
    <property type="match status" value="1"/>
</dbReference>
<dbReference type="InterPro" id="IPR019821">
    <property type="entry name" value="Kinesin_motor_CS"/>
</dbReference>
<reference evidence="6" key="2">
    <citation type="submission" date="2024-10" db="UniProtKB">
        <authorList>
            <consortium name="EnsemblProtists"/>
        </authorList>
    </citation>
    <scope>IDENTIFICATION</scope>
</reference>
<dbReference type="Proteomes" id="UP000013827">
    <property type="component" value="Unassembled WGS sequence"/>
</dbReference>
<dbReference type="eggNOG" id="KOG0246">
    <property type="taxonomic scope" value="Eukaryota"/>
</dbReference>
<dbReference type="OMA" id="CITLADC"/>
<sequence length="274" mass="28651">FKPDRVFGPGASSNAVFDAAVSPLVALALRGGSSTVLAYGATGSGKTHTMTAMQRLCAAALLSDEAAAGPSVRELRISFVELRGERCYDLLHEQRAELALRDDGTGETVVCGAHEAAAASVEAVGAVLAAGNAARATAPTNANDCSSRSHAICVLRVVVVGAEVEGGSLRLVDLAGSERKQTAITEDAERVEEMKAINASLGHLKDCIRLQLLKARHGDDSHVPYRRSKLTTVLKSCFVDAGATPSALCFLAHVAPPRSQGRQTLNTLEYAAQM</sequence>
<dbReference type="GO" id="GO:0003777">
    <property type="term" value="F:microtubule motor activity"/>
    <property type="evidence" value="ECO:0007669"/>
    <property type="project" value="InterPro"/>
</dbReference>
<keyword evidence="4" id="KW-0493">Microtubule</keyword>
<accession>A0A0D3IJ78</accession>
<evidence type="ECO:0000259" key="5">
    <source>
        <dbReference type="PROSITE" id="PS50067"/>
    </source>
</evidence>
<feature type="binding site" evidence="3">
    <location>
        <begin position="40"/>
        <end position="47"/>
    </location>
    <ligand>
        <name>ATP</name>
        <dbReference type="ChEBI" id="CHEBI:30616"/>
    </ligand>
</feature>
<dbReference type="SMART" id="SM00129">
    <property type="entry name" value="KISc"/>
    <property type="match status" value="1"/>
</dbReference>
<dbReference type="InterPro" id="IPR027417">
    <property type="entry name" value="P-loop_NTPase"/>
</dbReference>
<organism evidence="6 7">
    <name type="scientific">Emiliania huxleyi (strain CCMP1516)</name>
    <dbReference type="NCBI Taxonomy" id="280463"/>
    <lineage>
        <taxon>Eukaryota</taxon>
        <taxon>Haptista</taxon>
        <taxon>Haptophyta</taxon>
        <taxon>Prymnesiophyceae</taxon>
        <taxon>Isochrysidales</taxon>
        <taxon>Noelaerhabdaceae</taxon>
        <taxon>Emiliania</taxon>
    </lineage>
</organism>
<keyword evidence="7" id="KW-1185">Reference proteome</keyword>
<dbReference type="GO" id="GO:0008017">
    <property type="term" value="F:microtubule binding"/>
    <property type="evidence" value="ECO:0007669"/>
    <property type="project" value="InterPro"/>
</dbReference>
<dbReference type="EnsemblProtists" id="EOD16448">
    <property type="protein sequence ID" value="EOD16448"/>
    <property type="gene ID" value="EMIHUDRAFT_43171"/>
</dbReference>
<dbReference type="InterPro" id="IPR036961">
    <property type="entry name" value="Kinesin_motor_dom_sf"/>
</dbReference>
<dbReference type="HOGENOM" id="CLU_001485_2_0_1"/>
<dbReference type="KEGG" id="ehx:EMIHUDRAFT_43171"/>
<dbReference type="PRINTS" id="PR00380">
    <property type="entry name" value="KINESINHEAVY"/>
</dbReference>
<dbReference type="PROSITE" id="PS00411">
    <property type="entry name" value="KINESIN_MOTOR_1"/>
    <property type="match status" value="1"/>
</dbReference>
<dbReference type="PROSITE" id="PS50067">
    <property type="entry name" value="KINESIN_MOTOR_2"/>
    <property type="match status" value="1"/>
</dbReference>
<dbReference type="GO" id="GO:0005524">
    <property type="term" value="F:ATP binding"/>
    <property type="evidence" value="ECO:0007669"/>
    <property type="project" value="UniProtKB-UniRule"/>
</dbReference>
<keyword evidence="3 4" id="KW-0505">Motor protein</keyword>
<comment type="similarity">
    <text evidence="3 4">Belongs to the TRAFAC class myosin-kinesin ATPase superfamily. Kinesin family.</text>
</comment>
<dbReference type="GO" id="GO:0016887">
    <property type="term" value="F:ATP hydrolysis activity"/>
    <property type="evidence" value="ECO:0007669"/>
    <property type="project" value="TreeGrafter"/>
</dbReference>
<dbReference type="GeneID" id="17262595"/>
<dbReference type="AlphaFoldDB" id="A0A0D3IJ78"/>
<dbReference type="GeneID" id="17257509"/>
<dbReference type="PaxDb" id="2903-EOD11313"/>
<proteinExistence type="inferred from homology"/>
<evidence type="ECO:0000256" key="4">
    <source>
        <dbReference type="RuleBase" id="RU000394"/>
    </source>
</evidence>
<evidence type="ECO:0000256" key="2">
    <source>
        <dbReference type="ARBA" id="ARBA00022840"/>
    </source>
</evidence>
<dbReference type="GO" id="GO:0005874">
    <property type="term" value="C:microtubule"/>
    <property type="evidence" value="ECO:0007669"/>
    <property type="project" value="UniProtKB-KW"/>
</dbReference>
<dbReference type="PANTHER" id="PTHR24115">
    <property type="entry name" value="KINESIN-RELATED"/>
    <property type="match status" value="1"/>
</dbReference>
<keyword evidence="1 3" id="KW-0547">Nucleotide-binding</keyword>
<dbReference type="EnsemblProtists" id="EOD11313">
    <property type="protein sequence ID" value="EOD11313"/>
    <property type="gene ID" value="EMIHUDRAFT_43170"/>
</dbReference>
<dbReference type="RefSeq" id="XP_005768877.1">
    <property type="nucleotide sequence ID" value="XM_005768820.1"/>
</dbReference>
<evidence type="ECO:0000256" key="3">
    <source>
        <dbReference type="PROSITE-ProRule" id="PRU00283"/>
    </source>
</evidence>
<dbReference type="STRING" id="2903.R1C1P7"/>
<dbReference type="InterPro" id="IPR027640">
    <property type="entry name" value="Kinesin-like_fam"/>
</dbReference>
<feature type="domain" description="Kinesin motor" evidence="5">
    <location>
        <begin position="1"/>
        <end position="274"/>
    </location>
</feature>
<protein>
    <recommendedName>
        <fullName evidence="4">Kinesin-like protein</fullName>
    </recommendedName>
</protein>
<dbReference type="GO" id="GO:0005871">
    <property type="term" value="C:kinesin complex"/>
    <property type="evidence" value="ECO:0007669"/>
    <property type="project" value="TreeGrafter"/>
</dbReference>
<dbReference type="SUPFAM" id="SSF52540">
    <property type="entry name" value="P-loop containing nucleoside triphosphate hydrolases"/>
    <property type="match status" value="1"/>
</dbReference>
<evidence type="ECO:0000256" key="1">
    <source>
        <dbReference type="ARBA" id="ARBA00022741"/>
    </source>
</evidence>
<dbReference type="InterPro" id="IPR001752">
    <property type="entry name" value="Kinesin_motor_dom"/>
</dbReference>
<keyword evidence="2 3" id="KW-0067">ATP-binding</keyword>
<dbReference type="KEGG" id="ehx:EMIHUDRAFT_43170"/>
<dbReference type="RefSeq" id="XP_005763742.1">
    <property type="nucleotide sequence ID" value="XM_005763685.1"/>
</dbReference>
<name>A0A0D3IJ78_EMIH1</name>
<dbReference type="GO" id="GO:0007018">
    <property type="term" value="P:microtubule-based movement"/>
    <property type="evidence" value="ECO:0007669"/>
    <property type="project" value="InterPro"/>
</dbReference>
<reference evidence="7" key="1">
    <citation type="journal article" date="2013" name="Nature">
        <title>Pan genome of the phytoplankton Emiliania underpins its global distribution.</title>
        <authorList>
            <person name="Read B.A."/>
            <person name="Kegel J."/>
            <person name="Klute M.J."/>
            <person name="Kuo A."/>
            <person name="Lefebvre S.C."/>
            <person name="Maumus F."/>
            <person name="Mayer C."/>
            <person name="Miller J."/>
            <person name="Monier A."/>
            <person name="Salamov A."/>
            <person name="Young J."/>
            <person name="Aguilar M."/>
            <person name="Claverie J.M."/>
            <person name="Frickenhaus S."/>
            <person name="Gonzalez K."/>
            <person name="Herman E.K."/>
            <person name="Lin Y.C."/>
            <person name="Napier J."/>
            <person name="Ogata H."/>
            <person name="Sarno A.F."/>
            <person name="Shmutz J."/>
            <person name="Schroeder D."/>
            <person name="de Vargas C."/>
            <person name="Verret F."/>
            <person name="von Dassow P."/>
            <person name="Valentin K."/>
            <person name="Van de Peer Y."/>
            <person name="Wheeler G."/>
            <person name="Dacks J.B."/>
            <person name="Delwiche C.F."/>
            <person name="Dyhrman S.T."/>
            <person name="Glockner G."/>
            <person name="John U."/>
            <person name="Richards T."/>
            <person name="Worden A.Z."/>
            <person name="Zhang X."/>
            <person name="Grigoriev I.V."/>
            <person name="Allen A.E."/>
            <person name="Bidle K."/>
            <person name="Borodovsky M."/>
            <person name="Bowler C."/>
            <person name="Brownlee C."/>
            <person name="Cock J.M."/>
            <person name="Elias M."/>
            <person name="Gladyshev V.N."/>
            <person name="Groth M."/>
            <person name="Guda C."/>
            <person name="Hadaegh A."/>
            <person name="Iglesias-Rodriguez M.D."/>
            <person name="Jenkins J."/>
            <person name="Jones B.M."/>
            <person name="Lawson T."/>
            <person name="Leese F."/>
            <person name="Lindquist E."/>
            <person name="Lobanov A."/>
            <person name="Lomsadze A."/>
            <person name="Malik S.B."/>
            <person name="Marsh M.E."/>
            <person name="Mackinder L."/>
            <person name="Mock T."/>
            <person name="Mueller-Roeber B."/>
            <person name="Pagarete A."/>
            <person name="Parker M."/>
            <person name="Probert I."/>
            <person name="Quesneville H."/>
            <person name="Raines C."/>
            <person name="Rensing S.A."/>
            <person name="Riano-Pachon D.M."/>
            <person name="Richier S."/>
            <person name="Rokitta S."/>
            <person name="Shiraiwa Y."/>
            <person name="Soanes D.M."/>
            <person name="van der Giezen M."/>
            <person name="Wahlund T.M."/>
            <person name="Williams B."/>
            <person name="Wilson W."/>
            <person name="Wolfe G."/>
            <person name="Wurch L.L."/>
        </authorList>
    </citation>
    <scope>NUCLEOTIDE SEQUENCE</scope>
</reference>
<evidence type="ECO:0000313" key="7">
    <source>
        <dbReference type="Proteomes" id="UP000013827"/>
    </source>
</evidence>
<dbReference type="Pfam" id="PF00225">
    <property type="entry name" value="Kinesin"/>
    <property type="match status" value="1"/>
</dbReference>